<evidence type="ECO:0000313" key="3">
    <source>
        <dbReference type="Proteomes" id="UP001597542"/>
    </source>
</evidence>
<dbReference type="Proteomes" id="UP001597542">
    <property type="component" value="Unassembled WGS sequence"/>
</dbReference>
<comment type="caution">
    <text evidence="2">The sequence shown here is derived from an EMBL/GenBank/DDBJ whole genome shotgun (WGS) entry which is preliminary data.</text>
</comment>
<dbReference type="RefSeq" id="WP_344276220.1">
    <property type="nucleotide sequence ID" value="NZ_BAAAHV010000012.1"/>
</dbReference>
<keyword evidence="3" id="KW-1185">Reference proteome</keyword>
<reference evidence="3" key="1">
    <citation type="journal article" date="2019" name="Int. J. Syst. Evol. Microbiol.">
        <title>The Global Catalogue of Microorganisms (GCM) 10K type strain sequencing project: providing services to taxonomists for standard genome sequencing and annotation.</title>
        <authorList>
            <consortium name="The Broad Institute Genomics Platform"/>
            <consortium name="The Broad Institute Genome Sequencing Center for Infectious Disease"/>
            <person name="Wu L."/>
            <person name="Ma J."/>
        </authorList>
    </citation>
    <scope>NUCLEOTIDE SEQUENCE [LARGE SCALE GENOMIC DNA]</scope>
    <source>
        <strain evidence="3">CGMCC 4.7638</strain>
    </source>
</reference>
<name>A0ABW5I7H9_9PSEU</name>
<gene>
    <name evidence="2" type="ORF">ACFSUT_31385</name>
</gene>
<evidence type="ECO:0000256" key="1">
    <source>
        <dbReference type="SAM" id="MobiDB-lite"/>
    </source>
</evidence>
<dbReference type="EMBL" id="JBHUKQ010000015">
    <property type="protein sequence ID" value="MFD2484815.1"/>
    <property type="molecule type" value="Genomic_DNA"/>
</dbReference>
<sequence length="124" mass="13359">MAPPEKPAPGEHLVDRTDPGGYAGMYPDATEQVFRALAHLQQTYHDTLGGVRKDLQQEYHVGNGASGKAFMETYREWAISLDRNAQLASIGLAQLTGQAVGQIAEYRTADAKNAAGLRSSQTGQ</sequence>
<organism evidence="2 3">
    <name type="scientific">Amycolatopsis albidoflavus</name>
    <dbReference type="NCBI Taxonomy" id="102226"/>
    <lineage>
        <taxon>Bacteria</taxon>
        <taxon>Bacillati</taxon>
        <taxon>Actinomycetota</taxon>
        <taxon>Actinomycetes</taxon>
        <taxon>Pseudonocardiales</taxon>
        <taxon>Pseudonocardiaceae</taxon>
        <taxon>Amycolatopsis</taxon>
    </lineage>
</organism>
<feature type="compositionally biased region" description="Basic and acidic residues" evidence="1">
    <location>
        <begin position="8"/>
        <end position="18"/>
    </location>
</feature>
<evidence type="ECO:0000313" key="2">
    <source>
        <dbReference type="EMBL" id="MFD2484815.1"/>
    </source>
</evidence>
<evidence type="ECO:0008006" key="4">
    <source>
        <dbReference type="Google" id="ProtNLM"/>
    </source>
</evidence>
<proteinExistence type="predicted"/>
<protein>
    <recommendedName>
        <fullName evidence="4">WXG100 family type VII secretion target</fullName>
    </recommendedName>
</protein>
<feature type="region of interest" description="Disordered" evidence="1">
    <location>
        <begin position="1"/>
        <end position="25"/>
    </location>
</feature>
<accession>A0ABW5I7H9</accession>